<keyword evidence="1" id="KW-1133">Transmembrane helix</keyword>
<accession>L7EYR1</accession>
<dbReference type="GeneID" id="97399377"/>
<evidence type="ECO:0000313" key="3">
    <source>
        <dbReference type="Proteomes" id="UP000010931"/>
    </source>
</evidence>
<evidence type="ECO:0000256" key="1">
    <source>
        <dbReference type="SAM" id="Phobius"/>
    </source>
</evidence>
<keyword evidence="3" id="KW-1185">Reference proteome</keyword>
<feature type="transmembrane region" description="Helical" evidence="1">
    <location>
        <begin position="32"/>
        <end position="51"/>
    </location>
</feature>
<keyword evidence="1" id="KW-0812">Transmembrane</keyword>
<gene>
    <name evidence="2" type="ORF">STRTUCAR8_05560</name>
</gene>
<dbReference type="RefSeq" id="WP_006380815.1">
    <property type="nucleotide sequence ID" value="NZ_AEJB01000475.1"/>
</dbReference>
<dbReference type="AlphaFoldDB" id="L7EYR1"/>
<keyword evidence="1" id="KW-0472">Membrane</keyword>
<evidence type="ECO:0000313" key="2">
    <source>
        <dbReference type="EMBL" id="ELP64132.1"/>
    </source>
</evidence>
<dbReference type="Proteomes" id="UP000010931">
    <property type="component" value="Unassembled WGS sequence"/>
</dbReference>
<sequence>MTAHRRTARALTLGAATTAATSAYLAPALPYAALATLYVTAVLAWFARSYYRAHHRTLAEEAWEEAYVLGEQPAPLNPCCALADHSEGEAHGRRCTNLFHRFTSDLANEPWSST</sequence>
<proteinExistence type="predicted"/>
<name>L7EYR1_STRT8</name>
<protein>
    <submittedName>
        <fullName evidence="2">Uncharacterized protein</fullName>
    </submittedName>
</protein>
<dbReference type="EMBL" id="AEJB01000475">
    <property type="protein sequence ID" value="ELP64132.1"/>
    <property type="molecule type" value="Genomic_DNA"/>
</dbReference>
<comment type="caution">
    <text evidence="2">The sequence shown here is derived from an EMBL/GenBank/DDBJ whole genome shotgun (WGS) entry which is preliminary data.</text>
</comment>
<organism evidence="2 3">
    <name type="scientific">Streptomyces turgidiscabies (strain Car8)</name>
    <dbReference type="NCBI Taxonomy" id="698760"/>
    <lineage>
        <taxon>Bacteria</taxon>
        <taxon>Bacillati</taxon>
        <taxon>Actinomycetota</taxon>
        <taxon>Actinomycetes</taxon>
        <taxon>Kitasatosporales</taxon>
        <taxon>Streptomycetaceae</taxon>
        <taxon>Streptomyces</taxon>
    </lineage>
</organism>
<reference evidence="2 3" key="1">
    <citation type="journal article" date="2011" name="Plasmid">
        <title>Streptomyces turgidiscabies Car8 contains a modular pathogenicity island that shares virulence genes with other actinobacterial plant pathogens.</title>
        <authorList>
            <person name="Huguet-Tapia J.C."/>
            <person name="Badger J.H."/>
            <person name="Loria R."/>
            <person name="Pettis G.S."/>
        </authorList>
    </citation>
    <scope>NUCLEOTIDE SEQUENCE [LARGE SCALE GENOMIC DNA]</scope>
    <source>
        <strain evidence="2 3">Car8</strain>
    </source>
</reference>
<dbReference type="PATRIC" id="fig|698760.3.peg.6947"/>